<gene>
    <name evidence="1" type="ORF">JOF48_001096</name>
</gene>
<protein>
    <submittedName>
        <fullName evidence="1">Uncharacterized protein</fullName>
    </submittedName>
</protein>
<reference evidence="1 2" key="1">
    <citation type="submission" date="2021-03" db="EMBL/GenBank/DDBJ databases">
        <title>Sequencing the genomes of 1000 actinobacteria strains.</title>
        <authorList>
            <person name="Klenk H.-P."/>
        </authorList>
    </citation>
    <scope>NUCLEOTIDE SEQUENCE [LARGE SCALE GENOMIC DNA]</scope>
    <source>
        <strain evidence="1 2">DSM 16005</strain>
    </source>
</reference>
<evidence type="ECO:0000313" key="2">
    <source>
        <dbReference type="Proteomes" id="UP000711614"/>
    </source>
</evidence>
<dbReference type="RefSeq" id="WP_209678168.1">
    <property type="nucleotide sequence ID" value="NZ_JAGIOI010000001.1"/>
</dbReference>
<organism evidence="1 2">
    <name type="scientific">Arthrobacter stackebrandtii</name>
    <dbReference type="NCBI Taxonomy" id="272161"/>
    <lineage>
        <taxon>Bacteria</taxon>
        <taxon>Bacillati</taxon>
        <taxon>Actinomycetota</taxon>
        <taxon>Actinomycetes</taxon>
        <taxon>Micrococcales</taxon>
        <taxon>Micrococcaceae</taxon>
        <taxon>Arthrobacter</taxon>
    </lineage>
</organism>
<dbReference type="Pfam" id="PF03682">
    <property type="entry name" value="UPF0158"/>
    <property type="match status" value="1"/>
</dbReference>
<proteinExistence type="predicted"/>
<dbReference type="Proteomes" id="UP000711614">
    <property type="component" value="Unassembled WGS sequence"/>
</dbReference>
<keyword evidence="2" id="KW-1185">Reference proteome</keyword>
<dbReference type="EMBL" id="JAGIOI010000001">
    <property type="protein sequence ID" value="MBP2412297.1"/>
    <property type="molecule type" value="Genomic_DNA"/>
</dbReference>
<accession>A0ABS4YU23</accession>
<dbReference type="InterPro" id="IPR005361">
    <property type="entry name" value="UPF0158"/>
</dbReference>
<sequence length="166" mass="19366">MLHLKDFDLEDLAMALENHFMDYDTFFWVDPATGKIEMWSEGVADEAEAEGWDVDERGGIRIDPIESYEGYRDMAVFISMVSDQHCRDRLTRAIDRSKPFRHFRDALSQFPAEQSEWYAFHDNLMKRRAIEWIQENGMIEPAEAETALNLLRAEALEYQPGEGQPD</sequence>
<evidence type="ECO:0000313" key="1">
    <source>
        <dbReference type="EMBL" id="MBP2412297.1"/>
    </source>
</evidence>
<name>A0ABS4YU23_9MICC</name>
<comment type="caution">
    <text evidence="1">The sequence shown here is derived from an EMBL/GenBank/DDBJ whole genome shotgun (WGS) entry which is preliminary data.</text>
</comment>